<feature type="region of interest" description="Disordered" evidence="4">
    <location>
        <begin position="264"/>
        <end position="366"/>
    </location>
</feature>
<keyword evidence="3" id="KW-0227">DNA damage</keyword>
<dbReference type="InterPro" id="IPR016194">
    <property type="entry name" value="SPOC-like_C_dom_sf"/>
</dbReference>
<dbReference type="GO" id="GO:0006303">
    <property type="term" value="P:double-strand break repair via nonhomologous end joining"/>
    <property type="evidence" value="ECO:0007669"/>
    <property type="project" value="UniProtKB-UniRule"/>
</dbReference>
<dbReference type="PANTHER" id="PTHR41251:SF1">
    <property type="entry name" value="NON-HOMOLOGOUS END JOINING PROTEIN KU"/>
    <property type="match status" value="1"/>
</dbReference>
<evidence type="ECO:0000256" key="4">
    <source>
        <dbReference type="SAM" id="MobiDB-lite"/>
    </source>
</evidence>
<dbReference type="FunFam" id="2.40.290.10:FF:000004">
    <property type="entry name" value="Non-homologous end joining protein Ku"/>
    <property type="match status" value="1"/>
</dbReference>
<dbReference type="SMART" id="SM00559">
    <property type="entry name" value="Ku78"/>
    <property type="match status" value="1"/>
</dbReference>
<keyword evidence="1 3" id="KW-0238">DNA-binding</keyword>
<dbReference type="CDD" id="cd00789">
    <property type="entry name" value="KU_like"/>
    <property type="match status" value="1"/>
</dbReference>
<comment type="function">
    <text evidence="3">With LigD forms a non-homologous end joining (NHEJ) DNA repair enzyme, which repairs dsDNA breaks with reduced fidelity. Binds linear dsDNA with 5'- and 3'- overhangs but not closed circular dsDNA nor ssDNA. Recruits and stimulates the ligase activity of LigD.</text>
</comment>
<gene>
    <name evidence="6" type="primary">ykoV</name>
    <name evidence="3" type="synonym">ku</name>
    <name evidence="6" type="ORF">AHOG_23985</name>
</gene>
<dbReference type="HAMAP" id="MF_01875">
    <property type="entry name" value="Prokaryotic_Ku"/>
    <property type="match status" value="1"/>
</dbReference>
<dbReference type="Pfam" id="PF02735">
    <property type="entry name" value="Ku"/>
    <property type="match status" value="1"/>
</dbReference>
<dbReference type="GO" id="GO:0003690">
    <property type="term" value="F:double-stranded DNA binding"/>
    <property type="evidence" value="ECO:0007669"/>
    <property type="project" value="UniProtKB-UniRule"/>
</dbReference>
<feature type="domain" description="Ku" evidence="5">
    <location>
        <begin position="64"/>
        <end position="192"/>
    </location>
</feature>
<dbReference type="KEGG" id="ahg:AHOG_23985"/>
<protein>
    <recommendedName>
        <fullName evidence="3">Non-homologous end joining protein Ku</fullName>
    </recommendedName>
</protein>
<accession>A0A221W9V6</accession>
<evidence type="ECO:0000256" key="2">
    <source>
        <dbReference type="ARBA" id="ARBA00023172"/>
    </source>
</evidence>
<feature type="compositionally biased region" description="Basic and acidic residues" evidence="4">
    <location>
        <begin position="342"/>
        <end position="353"/>
    </location>
</feature>
<evidence type="ECO:0000259" key="5">
    <source>
        <dbReference type="SMART" id="SM00559"/>
    </source>
</evidence>
<evidence type="ECO:0000313" key="6">
    <source>
        <dbReference type="EMBL" id="ASO22403.1"/>
    </source>
</evidence>
<keyword evidence="2 3" id="KW-0233">DNA recombination</keyword>
<dbReference type="InterPro" id="IPR009187">
    <property type="entry name" value="Prok_Ku"/>
</dbReference>
<comment type="similarity">
    <text evidence="3">Belongs to the prokaryotic Ku family.</text>
</comment>
<comment type="subunit">
    <text evidence="3">Homodimer. Interacts with LigD.</text>
</comment>
<dbReference type="EMBL" id="CP022521">
    <property type="protein sequence ID" value="ASO22403.1"/>
    <property type="molecule type" value="Genomic_DNA"/>
</dbReference>
<evidence type="ECO:0000256" key="3">
    <source>
        <dbReference type="HAMAP-Rule" id="MF_01875"/>
    </source>
</evidence>
<evidence type="ECO:0000256" key="1">
    <source>
        <dbReference type="ARBA" id="ARBA00023125"/>
    </source>
</evidence>
<dbReference type="GO" id="GO:0006310">
    <property type="term" value="P:DNA recombination"/>
    <property type="evidence" value="ECO:0007669"/>
    <property type="project" value="UniProtKB-KW"/>
</dbReference>
<dbReference type="NCBIfam" id="TIGR02772">
    <property type="entry name" value="Ku_bact"/>
    <property type="match status" value="1"/>
</dbReference>
<feature type="compositionally biased region" description="Basic and acidic residues" evidence="4">
    <location>
        <begin position="269"/>
        <end position="281"/>
    </location>
</feature>
<dbReference type="Proteomes" id="UP000204221">
    <property type="component" value="Chromosome"/>
</dbReference>
<feature type="compositionally biased region" description="Low complexity" evidence="4">
    <location>
        <begin position="296"/>
        <end position="334"/>
    </location>
</feature>
<dbReference type="SUPFAM" id="SSF100939">
    <property type="entry name" value="SPOC domain-like"/>
    <property type="match status" value="1"/>
</dbReference>
<reference evidence="6 7" key="1">
    <citation type="submission" date="2017-07" db="EMBL/GenBank/DDBJ databases">
        <title>Complete genome sequence of Actinoalloteichus hoggarensis DSM 45943, type strain of Actinoalloteichus hoggarensis.</title>
        <authorList>
            <person name="Ruckert C."/>
            <person name="Nouioui I."/>
            <person name="Willmese J."/>
            <person name="van Wezel G."/>
            <person name="Klenk H.-P."/>
            <person name="Kalinowski J."/>
            <person name="Zotchev S.B."/>
        </authorList>
    </citation>
    <scope>NUCLEOTIDE SEQUENCE [LARGE SCALE GENOMIC DNA]</scope>
    <source>
        <strain evidence="6 7">DSM 45943</strain>
    </source>
</reference>
<evidence type="ECO:0000313" key="7">
    <source>
        <dbReference type="Proteomes" id="UP000204221"/>
    </source>
</evidence>
<sequence>MRSRRGTSIQVDMRSMWRGAISFGLVNVAVRLYAATEDHDYHFFQLHRKDHGRIRYKRVCTVCGEEVAFDEIAKGYEMDDGRLVVLEQEDFARLPITTERSIQVLEFVPVESVDPIYFQRSYLLEPENPSVRPYVLLRDALERVGRLAVVKITLRQRETLAMLRARDDVIVLHTMLWPDEIRPAEFEFLGQDVPVRPQELDMATSLIENMTGEFDPTEFSDDYQRLLGQLIEARAAGAEVPAGPQEEPEGGDVIDLMTALERSIAQARSGDETTKEKERTGRRSTGRKQPSGGGRTTTKTGSDSRAKSGSTKAGSAKTASAKSGSAKAASAKAESAGDDVEADTKAAQGDKGRTSRRKTAGRRRSA</sequence>
<keyword evidence="7" id="KW-1185">Reference proteome</keyword>
<dbReference type="InterPro" id="IPR006164">
    <property type="entry name" value="DNA_bd_Ku70/Ku80"/>
</dbReference>
<dbReference type="PANTHER" id="PTHR41251">
    <property type="entry name" value="NON-HOMOLOGOUS END JOINING PROTEIN KU"/>
    <property type="match status" value="1"/>
</dbReference>
<name>A0A221W9V6_9PSEU</name>
<dbReference type="RefSeq" id="WP_245856420.1">
    <property type="nucleotide sequence ID" value="NZ_CP022521.1"/>
</dbReference>
<dbReference type="AlphaFoldDB" id="A0A221W9V6"/>
<dbReference type="Gene3D" id="2.40.290.10">
    <property type="match status" value="1"/>
</dbReference>
<proteinExistence type="inferred from homology"/>
<organism evidence="6 7">
    <name type="scientific">Actinoalloteichus hoggarensis</name>
    <dbReference type="NCBI Taxonomy" id="1470176"/>
    <lineage>
        <taxon>Bacteria</taxon>
        <taxon>Bacillati</taxon>
        <taxon>Actinomycetota</taxon>
        <taxon>Actinomycetes</taxon>
        <taxon>Pseudonocardiales</taxon>
        <taxon>Pseudonocardiaceae</taxon>
        <taxon>Actinoalloteichus</taxon>
    </lineage>
</organism>
<keyword evidence="3" id="KW-0234">DNA repair</keyword>
<feature type="compositionally biased region" description="Basic residues" evidence="4">
    <location>
        <begin position="354"/>
        <end position="366"/>
    </location>
</feature>